<evidence type="ECO:0000313" key="2">
    <source>
        <dbReference type="EMBL" id="TIC89444.1"/>
    </source>
</evidence>
<accession>A0A4T0VBR9</accession>
<proteinExistence type="predicted"/>
<gene>
    <name evidence="2" type="ORF">CH35J_012886</name>
</gene>
<feature type="region of interest" description="Disordered" evidence="1">
    <location>
        <begin position="146"/>
        <end position="184"/>
    </location>
</feature>
<dbReference type="AlphaFoldDB" id="A0A4T0VBR9"/>
<protein>
    <submittedName>
        <fullName evidence="2">Uncharacterized protein</fullName>
    </submittedName>
</protein>
<comment type="caution">
    <text evidence="2">The sequence shown here is derived from an EMBL/GenBank/DDBJ whole genome shotgun (WGS) entry which is preliminary data.</text>
</comment>
<organism evidence="2 3">
    <name type="scientific">Colletotrichum higginsianum</name>
    <dbReference type="NCBI Taxonomy" id="80884"/>
    <lineage>
        <taxon>Eukaryota</taxon>
        <taxon>Fungi</taxon>
        <taxon>Dikarya</taxon>
        <taxon>Ascomycota</taxon>
        <taxon>Pezizomycotina</taxon>
        <taxon>Sordariomycetes</taxon>
        <taxon>Hypocreomycetidae</taxon>
        <taxon>Glomerellales</taxon>
        <taxon>Glomerellaceae</taxon>
        <taxon>Colletotrichum</taxon>
        <taxon>Colletotrichum destructivum species complex</taxon>
    </lineage>
</organism>
<dbReference type="EMBL" id="MWPZ01000017">
    <property type="protein sequence ID" value="TIC89444.1"/>
    <property type="molecule type" value="Genomic_DNA"/>
</dbReference>
<sequence length="184" mass="20568">MPPPTLQQPQLSLTRRNDSSELVELQLLANMCSDGADDRRRPLIVAVTRYKLRDALAKTMLFREQTGGHNSTSVTLHIHTDMALRRDIQAKQATLATDNTVYFHAADLNTRRMLVFITTADARNAGWLLPKPAQLPVVICISDDEEDDGHEVDNQGGPPVVVDLSRHSEDDSRPSSRHQPLQLE</sequence>
<evidence type="ECO:0000256" key="1">
    <source>
        <dbReference type="SAM" id="MobiDB-lite"/>
    </source>
</evidence>
<feature type="compositionally biased region" description="Basic and acidic residues" evidence="1">
    <location>
        <begin position="164"/>
        <end position="174"/>
    </location>
</feature>
<reference evidence="2 3" key="1">
    <citation type="journal article" date="2019" name="Genome Biol. Evol.">
        <title>Genomic Plasticity Mediated by Transposable Elements in the Plant Pathogenic Fungus Colletotrichum higginsianum.</title>
        <authorList>
            <person name="Tsushima A."/>
            <person name="Gan P."/>
            <person name="Kumakura N."/>
            <person name="Narusaka M."/>
            <person name="Takano Y."/>
            <person name="Narusaka Y."/>
            <person name="Shirasu K."/>
        </authorList>
    </citation>
    <scope>NUCLEOTIDE SEQUENCE [LARGE SCALE GENOMIC DNA]</scope>
    <source>
        <strain evidence="2 3">MAFF305635-RFP</strain>
    </source>
</reference>
<evidence type="ECO:0000313" key="3">
    <source>
        <dbReference type="Proteomes" id="UP000305883"/>
    </source>
</evidence>
<dbReference type="Proteomes" id="UP000305883">
    <property type="component" value="Unassembled WGS sequence"/>
</dbReference>
<name>A0A4T0VBR9_9PEZI</name>